<dbReference type="AlphaFoldDB" id="A0A8J3MTT3"/>
<name>A0A8J3MTT3_9CHLR</name>
<evidence type="ECO:0000313" key="3">
    <source>
        <dbReference type="Proteomes" id="UP000612362"/>
    </source>
</evidence>
<proteinExistence type="predicted"/>
<dbReference type="RefSeq" id="WP_220196771.1">
    <property type="nucleotide sequence ID" value="NZ_BNJF01000003.1"/>
</dbReference>
<gene>
    <name evidence="2" type="ORF">KSX_56480</name>
</gene>
<evidence type="ECO:0000256" key="1">
    <source>
        <dbReference type="SAM" id="Coils"/>
    </source>
</evidence>
<feature type="coiled-coil region" evidence="1">
    <location>
        <begin position="13"/>
        <end position="47"/>
    </location>
</feature>
<keyword evidence="3" id="KW-1185">Reference proteome</keyword>
<accession>A0A8J3MTT3</accession>
<dbReference type="EMBL" id="BNJF01000003">
    <property type="protein sequence ID" value="GHO47485.1"/>
    <property type="molecule type" value="Genomic_DNA"/>
</dbReference>
<protein>
    <submittedName>
        <fullName evidence="2">Uncharacterized protein</fullName>
    </submittedName>
</protein>
<sequence>MDGKYTLNMYTLHEQLNDEYAKLNDRRDELTRQLEELLEQLDAGSIKRTSDESWSLAKLRQVFKPSSTRTQEAWEKFYDMQREQQEITNSYVDLALKYDGLARRFSEKGRRPERALARQQRELRERHEVVDSKYEQFENRYHERIWGDV</sequence>
<dbReference type="Proteomes" id="UP000612362">
    <property type="component" value="Unassembled WGS sequence"/>
</dbReference>
<organism evidence="2 3">
    <name type="scientific">Ktedonospora formicarum</name>
    <dbReference type="NCBI Taxonomy" id="2778364"/>
    <lineage>
        <taxon>Bacteria</taxon>
        <taxon>Bacillati</taxon>
        <taxon>Chloroflexota</taxon>
        <taxon>Ktedonobacteria</taxon>
        <taxon>Ktedonobacterales</taxon>
        <taxon>Ktedonobacteraceae</taxon>
        <taxon>Ktedonospora</taxon>
    </lineage>
</organism>
<reference evidence="2" key="1">
    <citation type="submission" date="2020-10" db="EMBL/GenBank/DDBJ databases">
        <title>Taxonomic study of unclassified bacteria belonging to the class Ktedonobacteria.</title>
        <authorList>
            <person name="Yabe S."/>
            <person name="Wang C.M."/>
            <person name="Zheng Y."/>
            <person name="Sakai Y."/>
            <person name="Cavaletti L."/>
            <person name="Monciardini P."/>
            <person name="Donadio S."/>
        </authorList>
    </citation>
    <scope>NUCLEOTIDE SEQUENCE</scope>
    <source>
        <strain evidence="2">SOSP1-1</strain>
    </source>
</reference>
<evidence type="ECO:0000313" key="2">
    <source>
        <dbReference type="EMBL" id="GHO47485.1"/>
    </source>
</evidence>
<comment type="caution">
    <text evidence="2">The sequence shown here is derived from an EMBL/GenBank/DDBJ whole genome shotgun (WGS) entry which is preliminary data.</text>
</comment>
<keyword evidence="1" id="KW-0175">Coiled coil</keyword>